<keyword evidence="2" id="KW-0732">Signal</keyword>
<sequence length="105" mass="11406">MKQLNIRFLTYIIIALMAFFLGGASVSAKEETIGEYLDDSVITTRVKAAILNEPTLQSTAIKVETFEGIVQLSGFVSSKADINKAVEIARSVLGVKSVKNDLQVK</sequence>
<dbReference type="RefSeq" id="WP_074906961.1">
    <property type="nucleotide sequence ID" value="NZ_FOUB01000081.1"/>
</dbReference>
<dbReference type="OrthoDB" id="7360581at2"/>
<evidence type="ECO:0000256" key="5">
    <source>
        <dbReference type="ARBA" id="ARBA00070588"/>
    </source>
</evidence>
<dbReference type="InterPro" id="IPR014004">
    <property type="entry name" value="Transpt-assoc_nodulatn_dom_bac"/>
</dbReference>
<dbReference type="PANTHER" id="PTHR34606:SF16">
    <property type="entry name" value="BON DOMAIN-CONTAINING PROTEIN"/>
    <property type="match status" value="1"/>
</dbReference>
<dbReference type="GO" id="GO:0042597">
    <property type="term" value="C:periplasmic space"/>
    <property type="evidence" value="ECO:0007669"/>
    <property type="project" value="UniProtKB-SubCell"/>
</dbReference>
<evidence type="ECO:0000313" key="7">
    <source>
        <dbReference type="EMBL" id="SFM99584.1"/>
    </source>
</evidence>
<dbReference type="FunFam" id="3.30.1340.30:FF:000001">
    <property type="entry name" value="Molecular chaperone OsmY"/>
    <property type="match status" value="1"/>
</dbReference>
<dbReference type="PROSITE" id="PS50914">
    <property type="entry name" value="BON"/>
    <property type="match status" value="1"/>
</dbReference>
<evidence type="ECO:0000256" key="4">
    <source>
        <dbReference type="ARBA" id="ARBA00022764"/>
    </source>
</evidence>
<protein>
    <recommendedName>
        <fullName evidence="5">Osmotically-inducible protein Y</fullName>
    </recommendedName>
</protein>
<organism evidence="7 8">
    <name type="scientific">Nitrosomonas communis</name>
    <dbReference type="NCBI Taxonomy" id="44574"/>
    <lineage>
        <taxon>Bacteria</taxon>
        <taxon>Pseudomonadati</taxon>
        <taxon>Pseudomonadota</taxon>
        <taxon>Betaproteobacteria</taxon>
        <taxon>Nitrosomonadales</taxon>
        <taxon>Nitrosomonadaceae</taxon>
        <taxon>Nitrosomonas</taxon>
    </lineage>
</organism>
<keyword evidence="3" id="KW-0677">Repeat</keyword>
<comment type="subcellular location">
    <subcellularLocation>
        <location evidence="1">Periplasm</location>
    </subcellularLocation>
</comment>
<gene>
    <name evidence="7" type="ORF">SAMN05421863_10817</name>
</gene>
<evidence type="ECO:0000259" key="6">
    <source>
        <dbReference type="PROSITE" id="PS50914"/>
    </source>
</evidence>
<dbReference type="InterPro" id="IPR051686">
    <property type="entry name" value="Lipoprotein_DolP"/>
</dbReference>
<dbReference type="PANTHER" id="PTHR34606">
    <property type="entry name" value="BON DOMAIN-CONTAINING PROTEIN"/>
    <property type="match status" value="1"/>
</dbReference>
<keyword evidence="4" id="KW-0574">Periplasm</keyword>
<evidence type="ECO:0000256" key="1">
    <source>
        <dbReference type="ARBA" id="ARBA00004418"/>
    </source>
</evidence>
<evidence type="ECO:0000256" key="3">
    <source>
        <dbReference type="ARBA" id="ARBA00022737"/>
    </source>
</evidence>
<reference evidence="8" key="1">
    <citation type="submission" date="2016-10" db="EMBL/GenBank/DDBJ databases">
        <authorList>
            <person name="Varghese N."/>
            <person name="Submissions S."/>
        </authorList>
    </citation>
    <scope>NUCLEOTIDE SEQUENCE [LARGE SCALE GENOMIC DNA]</scope>
    <source>
        <strain evidence="8">Nm44</strain>
    </source>
</reference>
<dbReference type="SMART" id="SM00749">
    <property type="entry name" value="BON"/>
    <property type="match status" value="1"/>
</dbReference>
<proteinExistence type="predicted"/>
<dbReference type="AlphaFoldDB" id="A0A1I4VEC0"/>
<dbReference type="Gene3D" id="3.30.1340.30">
    <property type="match status" value="1"/>
</dbReference>
<dbReference type="Proteomes" id="UP000183287">
    <property type="component" value="Unassembled WGS sequence"/>
</dbReference>
<evidence type="ECO:0000256" key="2">
    <source>
        <dbReference type="ARBA" id="ARBA00022729"/>
    </source>
</evidence>
<dbReference type="InterPro" id="IPR007055">
    <property type="entry name" value="BON_dom"/>
</dbReference>
<evidence type="ECO:0000313" key="8">
    <source>
        <dbReference type="Proteomes" id="UP000183287"/>
    </source>
</evidence>
<feature type="domain" description="BON" evidence="6">
    <location>
        <begin position="38"/>
        <end position="105"/>
    </location>
</feature>
<dbReference type="EMBL" id="FOUB01000081">
    <property type="protein sequence ID" value="SFM99584.1"/>
    <property type="molecule type" value="Genomic_DNA"/>
</dbReference>
<accession>A0A1I4VEC0</accession>
<name>A0A1I4VEC0_9PROT</name>
<dbReference type="Pfam" id="PF04972">
    <property type="entry name" value="BON"/>
    <property type="match status" value="1"/>
</dbReference>
<keyword evidence="8" id="KW-1185">Reference proteome</keyword>